<dbReference type="InterPro" id="IPR013342">
    <property type="entry name" value="Mandelate_racemase_C"/>
</dbReference>
<dbReference type="SFLD" id="SFLDG00180">
    <property type="entry name" value="muconate_cycloisomerase"/>
    <property type="match status" value="1"/>
</dbReference>
<keyword evidence="5" id="KW-1185">Reference proteome</keyword>
<dbReference type="InterPro" id="IPR036849">
    <property type="entry name" value="Enolase-like_C_sf"/>
</dbReference>
<gene>
    <name evidence="4" type="ORF">AB0A76_34635</name>
</gene>
<sequence length="407" mass="42747">MSEPATAQLYRVELPMAVGFDHPARKRSASDSLVLRLEVDGLSGIGECAPRRYVTGETSDLVADALRALPLEAIAASVRGTAPAGLLARLLREGAAALYALPGGNNLHCLVETALLDLLGKQLGLPGTELVPGPGGTDGTAAGTPSALPVSQVLDLSLDVEEFLDTRGPFHFVKTKASNDIARDVRTVAAIRARLGDRVPVMVDANMSWTPERAVGHTRALREAGATLVEEPLAKGAWEHLARLRAEGGLPIMLDESVRTLDDARAAVAHGACDAFNIRVAKNGGPVAAARLAGFAREHGLGFQIGVQVAEVGPLITAGRALAFRNPDALTVEGGQSDRFFPDMIVSPRPAVDRDTNTVPGVPGHGFGLELNHRAAPWAEARRTEGDPAWHPAAPAATRTPRSEDPT</sequence>
<evidence type="ECO:0000313" key="5">
    <source>
        <dbReference type="Proteomes" id="UP001551210"/>
    </source>
</evidence>
<dbReference type="Proteomes" id="UP001551210">
    <property type="component" value="Unassembled WGS sequence"/>
</dbReference>
<dbReference type="SUPFAM" id="SSF54826">
    <property type="entry name" value="Enolase N-terminal domain-like"/>
    <property type="match status" value="1"/>
</dbReference>
<feature type="domain" description="Mandelate racemase/muconate lactonizing enzyme C-terminal" evidence="3">
    <location>
        <begin position="160"/>
        <end position="251"/>
    </location>
</feature>
<dbReference type="Pfam" id="PF13378">
    <property type="entry name" value="MR_MLE_C"/>
    <property type="match status" value="1"/>
</dbReference>
<evidence type="ECO:0000256" key="2">
    <source>
        <dbReference type="SAM" id="MobiDB-lite"/>
    </source>
</evidence>
<organism evidence="4 5">
    <name type="scientific">Streptomyces exfoliatus</name>
    <name type="common">Streptomyces hydrogenans</name>
    <dbReference type="NCBI Taxonomy" id="1905"/>
    <lineage>
        <taxon>Bacteria</taxon>
        <taxon>Bacillati</taxon>
        <taxon>Actinomycetota</taxon>
        <taxon>Actinomycetes</taxon>
        <taxon>Kitasatosporales</taxon>
        <taxon>Streptomycetaceae</taxon>
        <taxon>Streptomyces</taxon>
    </lineage>
</organism>
<dbReference type="InterPro" id="IPR029017">
    <property type="entry name" value="Enolase-like_N"/>
</dbReference>
<keyword evidence="1" id="KW-0479">Metal-binding</keyword>
<dbReference type="SUPFAM" id="SSF51604">
    <property type="entry name" value="Enolase C-terminal domain-like"/>
    <property type="match status" value="1"/>
</dbReference>
<dbReference type="SMART" id="SM00922">
    <property type="entry name" value="MR_MLE"/>
    <property type="match status" value="1"/>
</dbReference>
<dbReference type="RefSeq" id="WP_359217010.1">
    <property type="nucleotide sequence ID" value="NZ_JBEZAM010000107.1"/>
</dbReference>
<evidence type="ECO:0000256" key="1">
    <source>
        <dbReference type="ARBA" id="ARBA00022723"/>
    </source>
</evidence>
<proteinExistence type="predicted"/>
<dbReference type="Gene3D" id="3.30.390.10">
    <property type="entry name" value="Enolase-like, N-terminal domain"/>
    <property type="match status" value="1"/>
</dbReference>
<dbReference type="PANTHER" id="PTHR48073">
    <property type="entry name" value="O-SUCCINYLBENZOATE SYNTHASE-RELATED"/>
    <property type="match status" value="1"/>
</dbReference>
<reference evidence="4 5" key="1">
    <citation type="submission" date="2024-06" db="EMBL/GenBank/DDBJ databases">
        <title>The Natural Products Discovery Center: Release of the First 8490 Sequenced Strains for Exploring Actinobacteria Biosynthetic Diversity.</title>
        <authorList>
            <person name="Kalkreuter E."/>
            <person name="Kautsar S.A."/>
            <person name="Yang D."/>
            <person name="Bader C.D."/>
            <person name="Teijaro C.N."/>
            <person name="Fluegel L."/>
            <person name="Davis C.M."/>
            <person name="Simpson J.R."/>
            <person name="Lauterbach L."/>
            <person name="Steele A.D."/>
            <person name="Gui C."/>
            <person name="Meng S."/>
            <person name="Li G."/>
            <person name="Viehrig K."/>
            <person name="Ye F."/>
            <person name="Su P."/>
            <person name="Kiefer A.F."/>
            <person name="Nichols A."/>
            <person name="Cepeda A.J."/>
            <person name="Yan W."/>
            <person name="Fan B."/>
            <person name="Jiang Y."/>
            <person name="Adhikari A."/>
            <person name="Zheng C.-J."/>
            <person name="Schuster L."/>
            <person name="Cowan T.M."/>
            <person name="Smanski M.J."/>
            <person name="Chevrette M.G."/>
            <person name="De Carvalho L.P.S."/>
            <person name="Shen B."/>
        </authorList>
    </citation>
    <scope>NUCLEOTIDE SEQUENCE [LARGE SCALE GENOMIC DNA]</scope>
    <source>
        <strain evidence="4 5">NPDC045705</strain>
    </source>
</reference>
<accession>A0ABV3D714</accession>
<protein>
    <submittedName>
        <fullName evidence="4">Enolase C-terminal domain-like protein</fullName>
    </submittedName>
</protein>
<evidence type="ECO:0000259" key="3">
    <source>
        <dbReference type="SMART" id="SM00922"/>
    </source>
</evidence>
<dbReference type="Gene3D" id="3.20.20.120">
    <property type="entry name" value="Enolase-like C-terminal domain"/>
    <property type="match status" value="1"/>
</dbReference>
<evidence type="ECO:0000313" key="4">
    <source>
        <dbReference type="EMBL" id="MEU7298272.1"/>
    </source>
</evidence>
<feature type="region of interest" description="Disordered" evidence="2">
    <location>
        <begin position="379"/>
        <end position="407"/>
    </location>
</feature>
<name>A0ABV3D714_STREX</name>
<comment type="caution">
    <text evidence="4">The sequence shown here is derived from an EMBL/GenBank/DDBJ whole genome shotgun (WGS) entry which is preliminary data.</text>
</comment>
<dbReference type="InterPro" id="IPR018110">
    <property type="entry name" value="Mandel_Rmase/mucon_lact_enz_CS"/>
</dbReference>
<dbReference type="PANTHER" id="PTHR48073:SF2">
    <property type="entry name" value="O-SUCCINYLBENZOATE SYNTHASE"/>
    <property type="match status" value="1"/>
</dbReference>
<dbReference type="InterPro" id="IPR029065">
    <property type="entry name" value="Enolase_C-like"/>
</dbReference>
<dbReference type="EMBL" id="JBEZAM010000107">
    <property type="protein sequence ID" value="MEU7298272.1"/>
    <property type="molecule type" value="Genomic_DNA"/>
</dbReference>
<dbReference type="PROSITE" id="PS00909">
    <property type="entry name" value="MR_MLE_2"/>
    <property type="match status" value="1"/>
</dbReference>
<dbReference type="SFLD" id="SFLDS00001">
    <property type="entry name" value="Enolase"/>
    <property type="match status" value="1"/>
</dbReference>